<evidence type="ECO:0000259" key="1">
    <source>
        <dbReference type="Pfam" id="PF00144"/>
    </source>
</evidence>
<feature type="domain" description="Beta-lactamase-related" evidence="1">
    <location>
        <begin position="34"/>
        <end position="381"/>
    </location>
</feature>
<reference evidence="2" key="1">
    <citation type="submission" date="2021-02" db="EMBL/GenBank/DDBJ databases">
        <authorList>
            <person name="Nowell W R."/>
        </authorList>
    </citation>
    <scope>NUCLEOTIDE SEQUENCE</scope>
</reference>
<dbReference type="EMBL" id="CAJNOV010000112">
    <property type="protein sequence ID" value="CAF0988213.1"/>
    <property type="molecule type" value="Genomic_DNA"/>
</dbReference>
<dbReference type="PANTHER" id="PTHR46825:SF9">
    <property type="entry name" value="BETA-LACTAMASE-RELATED DOMAIN-CONTAINING PROTEIN"/>
    <property type="match status" value="1"/>
</dbReference>
<dbReference type="Pfam" id="PF00144">
    <property type="entry name" value="Beta-lactamase"/>
    <property type="match status" value="1"/>
</dbReference>
<dbReference type="InterPro" id="IPR050491">
    <property type="entry name" value="AmpC-like"/>
</dbReference>
<gene>
    <name evidence="2" type="ORF">CJN711_LOCUS1715</name>
</gene>
<dbReference type="Gene3D" id="3.40.710.10">
    <property type="entry name" value="DD-peptidase/beta-lactamase superfamily"/>
    <property type="match status" value="1"/>
</dbReference>
<dbReference type="PANTHER" id="PTHR46825">
    <property type="entry name" value="D-ALANYL-D-ALANINE-CARBOXYPEPTIDASE/ENDOPEPTIDASE AMPH"/>
    <property type="match status" value="1"/>
</dbReference>
<dbReference type="InterPro" id="IPR012338">
    <property type="entry name" value="Beta-lactam/transpept-like"/>
</dbReference>
<protein>
    <recommendedName>
        <fullName evidence="1">Beta-lactamase-related domain-containing protein</fullName>
    </recommendedName>
</protein>
<dbReference type="AlphaFoldDB" id="A0A814G2W3"/>
<comment type="caution">
    <text evidence="2">The sequence shown here is derived from an EMBL/GenBank/DDBJ whole genome shotgun (WGS) entry which is preliminary data.</text>
</comment>
<dbReference type="InterPro" id="IPR001466">
    <property type="entry name" value="Beta-lactam-related"/>
</dbReference>
<accession>A0A814G2W3</accession>
<evidence type="ECO:0000313" key="3">
    <source>
        <dbReference type="Proteomes" id="UP000663855"/>
    </source>
</evidence>
<evidence type="ECO:0000313" key="2">
    <source>
        <dbReference type="EMBL" id="CAF0988213.1"/>
    </source>
</evidence>
<sequence length="402" mass="45634">MLVLIFLFVAFAQGSQDVVQCSLSRASIENSLYAANINGLAAIVINSTHFLYEQTFGYNAPRIINTRRLIDSCKTIFVLASISKTFIAVAVMQLVEFNKLDLDKDVNQYLPSHLKVVHPLHPTIPITMRHILTHTSGIGPNFDEEMKHYLPSDDFTKKNLSDTILLYINNKSNWLSKPPGTTLHYSNTGASLAALVIEQIAEIPFERYVREKILQPLGISKQDAGYRLSDFENRKQDLMEHYIFNSSWLEQAQNWLPQLNITRVDNTSEWLYIPHFSVADYPAGLLRMSAHSLAIYFQSFLNNFPSVLLNSSSVSEMIRVNPNEKEEVQFGLLWYWLNFHERRLIGHQGAMPGIINIMVANANRTLGVVILSNGDVTKSEESAKNVEATIMSLMIKLFDCFE</sequence>
<dbReference type="Proteomes" id="UP000663855">
    <property type="component" value="Unassembled WGS sequence"/>
</dbReference>
<dbReference type="SUPFAM" id="SSF56601">
    <property type="entry name" value="beta-lactamase/transpeptidase-like"/>
    <property type="match status" value="1"/>
</dbReference>
<proteinExistence type="predicted"/>
<name>A0A814G2W3_9BILA</name>
<organism evidence="2 3">
    <name type="scientific">Rotaria magnacalcarata</name>
    <dbReference type="NCBI Taxonomy" id="392030"/>
    <lineage>
        <taxon>Eukaryota</taxon>
        <taxon>Metazoa</taxon>
        <taxon>Spiralia</taxon>
        <taxon>Gnathifera</taxon>
        <taxon>Rotifera</taxon>
        <taxon>Eurotatoria</taxon>
        <taxon>Bdelloidea</taxon>
        <taxon>Philodinida</taxon>
        <taxon>Philodinidae</taxon>
        <taxon>Rotaria</taxon>
    </lineage>
</organism>